<organism evidence="4">
    <name type="scientific">Soboliphyme baturini</name>
    <dbReference type="NCBI Taxonomy" id="241478"/>
    <lineage>
        <taxon>Eukaryota</taxon>
        <taxon>Metazoa</taxon>
        <taxon>Ecdysozoa</taxon>
        <taxon>Nematoda</taxon>
        <taxon>Enoplea</taxon>
        <taxon>Dorylaimia</taxon>
        <taxon>Dioctophymatida</taxon>
        <taxon>Dioctophymatoidea</taxon>
        <taxon>Soboliphymatidae</taxon>
        <taxon>Soboliphyme</taxon>
    </lineage>
</organism>
<sequence length="263" mass="29774">MNTAGLGFEPANFLCDKAFQLLVAGYIALVHKYVTSILSEESFVMPDVAASQVSTGDTTDSVQQSLKSYCQHLIKDELTIKLYSTVQKIQKKVSATITEGGIKMLFPRFPGSHLKLNNPGLEFSKAICKVLSLDENIRDEVERLRRDLLKLVGVSEFASEAEWKDPCMSYILSEVLYFFKIICKHCHECRDIDLCRDHSIFCETEAMTIWRCPGCGGEYDLKEIECLLLQDLNKLMVTFCLQDLRCIKCQEVFVANSTEALRP</sequence>
<keyword evidence="1" id="KW-0479">Metal-binding</keyword>
<dbReference type="WBParaSite" id="SBAD_0001258101-mRNA-1">
    <property type="protein sequence ID" value="SBAD_0001258101-mRNA-1"/>
    <property type="gene ID" value="SBAD_0001258101"/>
</dbReference>
<keyword evidence="1" id="KW-0238">DNA-binding</keyword>
<dbReference type="PANTHER" id="PTHR10670:SF0">
    <property type="entry name" value="DNA POLYMERASE EPSILON CATALYTIC SUBUNIT A"/>
    <property type="match status" value="1"/>
</dbReference>
<dbReference type="GO" id="GO:0006272">
    <property type="term" value="P:leading strand elongation"/>
    <property type="evidence" value="ECO:0007669"/>
    <property type="project" value="TreeGrafter"/>
</dbReference>
<dbReference type="InterPro" id="IPR029703">
    <property type="entry name" value="POL2"/>
</dbReference>
<dbReference type="EC" id="2.7.7.7" evidence="1"/>
<dbReference type="EMBL" id="UZAM01017128">
    <property type="protein sequence ID" value="VDP46123.1"/>
    <property type="molecule type" value="Genomic_DNA"/>
</dbReference>
<keyword evidence="1" id="KW-0862">Zinc</keyword>
<dbReference type="GO" id="GO:0006287">
    <property type="term" value="P:base-excision repair, gap-filling"/>
    <property type="evidence" value="ECO:0007669"/>
    <property type="project" value="TreeGrafter"/>
</dbReference>
<accession>A0A183J8H8</accession>
<protein>
    <recommendedName>
        <fullName evidence="1">DNA polymerase epsilon catalytic subunit</fullName>
        <ecNumber evidence="1">2.7.7.7</ecNumber>
    </recommendedName>
</protein>
<keyword evidence="1" id="KW-0235">DNA replication</keyword>
<reference evidence="2 3" key="2">
    <citation type="submission" date="2018-11" db="EMBL/GenBank/DDBJ databases">
        <authorList>
            <consortium name="Pathogen Informatics"/>
        </authorList>
    </citation>
    <scope>NUCLEOTIDE SEQUENCE [LARGE SCALE GENOMIC DNA]</scope>
</reference>
<keyword evidence="1" id="KW-0408">Iron</keyword>
<keyword evidence="1" id="KW-0808">Transferase</keyword>
<dbReference type="Proteomes" id="UP000270296">
    <property type="component" value="Unassembled WGS sequence"/>
</dbReference>
<comment type="subcellular location">
    <subcellularLocation>
        <location evidence="1">Nucleus</location>
    </subcellularLocation>
</comment>
<keyword evidence="1" id="KW-0004">4Fe-4S</keyword>
<proteinExistence type="inferred from homology"/>
<dbReference type="GO" id="GO:0051539">
    <property type="term" value="F:4 iron, 4 sulfur cluster binding"/>
    <property type="evidence" value="ECO:0007669"/>
    <property type="project" value="UniProtKB-KW"/>
</dbReference>
<evidence type="ECO:0000313" key="3">
    <source>
        <dbReference type="Proteomes" id="UP000270296"/>
    </source>
</evidence>
<evidence type="ECO:0000313" key="4">
    <source>
        <dbReference type="WBParaSite" id="SBAD_0001258101-mRNA-1"/>
    </source>
</evidence>
<comment type="similarity">
    <text evidence="1">Belongs to the DNA polymerase type-B family.</text>
</comment>
<keyword evidence="1" id="KW-0411">Iron-sulfur</keyword>
<dbReference type="GO" id="GO:0008270">
    <property type="term" value="F:zinc ion binding"/>
    <property type="evidence" value="ECO:0007669"/>
    <property type="project" value="UniProtKB-KW"/>
</dbReference>
<name>A0A183J8H8_9BILA</name>
<dbReference type="OrthoDB" id="10060449at2759"/>
<dbReference type="GO" id="GO:0008622">
    <property type="term" value="C:epsilon DNA polymerase complex"/>
    <property type="evidence" value="ECO:0007669"/>
    <property type="project" value="InterPro"/>
</dbReference>
<keyword evidence="1" id="KW-0239">DNA-directed DNA polymerase</keyword>
<keyword evidence="1" id="KW-0539">Nucleus</keyword>
<dbReference type="GO" id="GO:0000278">
    <property type="term" value="P:mitotic cell cycle"/>
    <property type="evidence" value="ECO:0007669"/>
    <property type="project" value="TreeGrafter"/>
</dbReference>
<keyword evidence="3" id="KW-1185">Reference proteome</keyword>
<evidence type="ECO:0000256" key="1">
    <source>
        <dbReference type="RuleBase" id="RU365029"/>
    </source>
</evidence>
<comment type="function">
    <text evidence="1">DNA polymerase II participates in chromosomal DNA replication.</text>
</comment>
<reference evidence="4" key="1">
    <citation type="submission" date="2016-06" db="UniProtKB">
        <authorList>
            <consortium name="WormBaseParasite"/>
        </authorList>
    </citation>
    <scope>IDENTIFICATION</scope>
</reference>
<dbReference type="AlphaFoldDB" id="A0A183J8H8"/>
<dbReference type="Pfam" id="PF23250">
    <property type="entry name" value="zf_DPOE_2"/>
    <property type="match status" value="1"/>
</dbReference>
<dbReference type="GO" id="GO:0006297">
    <property type="term" value="P:nucleotide-excision repair, DNA gap filling"/>
    <property type="evidence" value="ECO:0007669"/>
    <property type="project" value="TreeGrafter"/>
</dbReference>
<evidence type="ECO:0000313" key="2">
    <source>
        <dbReference type="EMBL" id="VDP46123.1"/>
    </source>
</evidence>
<dbReference type="GO" id="GO:0008310">
    <property type="term" value="F:single-stranded DNA 3'-5' DNA exonuclease activity"/>
    <property type="evidence" value="ECO:0007669"/>
    <property type="project" value="TreeGrafter"/>
</dbReference>
<keyword evidence="1" id="KW-0863">Zinc-finger</keyword>
<comment type="catalytic activity">
    <reaction evidence="1">
        <text>DNA(n) + a 2'-deoxyribonucleoside 5'-triphosphate = DNA(n+1) + diphosphate</text>
        <dbReference type="Rhea" id="RHEA:22508"/>
        <dbReference type="Rhea" id="RHEA-COMP:17339"/>
        <dbReference type="Rhea" id="RHEA-COMP:17340"/>
        <dbReference type="ChEBI" id="CHEBI:33019"/>
        <dbReference type="ChEBI" id="CHEBI:61560"/>
        <dbReference type="ChEBI" id="CHEBI:173112"/>
        <dbReference type="EC" id="2.7.7.7"/>
    </reaction>
</comment>
<dbReference type="PANTHER" id="PTHR10670">
    <property type="entry name" value="DNA POLYMERASE EPSILON CATALYTIC SUBUNIT A"/>
    <property type="match status" value="1"/>
</dbReference>
<comment type="cofactor">
    <cofactor evidence="1">
        <name>[4Fe-4S] cluster</name>
        <dbReference type="ChEBI" id="CHEBI:49883"/>
    </cofactor>
</comment>
<dbReference type="GO" id="GO:0003677">
    <property type="term" value="F:DNA binding"/>
    <property type="evidence" value="ECO:0007669"/>
    <property type="project" value="UniProtKB-KW"/>
</dbReference>
<keyword evidence="1" id="KW-0548">Nucleotidyltransferase</keyword>
<gene>
    <name evidence="2" type="ORF">SBAD_LOCUS12176</name>
</gene>
<dbReference type="GO" id="GO:0003887">
    <property type="term" value="F:DNA-directed DNA polymerase activity"/>
    <property type="evidence" value="ECO:0007669"/>
    <property type="project" value="UniProtKB-KW"/>
</dbReference>
<dbReference type="GO" id="GO:0045004">
    <property type="term" value="P:DNA replication proofreading"/>
    <property type="evidence" value="ECO:0007669"/>
    <property type="project" value="TreeGrafter"/>
</dbReference>